<sequence>MQNNVKIIEIDGKQIKFKATAATALRYKKQFGKDYFSELCKLENLQKAMKSKKSNSEKLASINFELFYNIAWVFAKTADNTIPEPIEWLDGFNVFPMVEIIPQLQELIAMSV</sequence>
<dbReference type="AlphaFoldDB" id="A0A1S8TCE2"/>
<name>A0A1S8TCE2_9CLOT</name>
<dbReference type="OrthoDB" id="1697664at2"/>
<dbReference type="EMBL" id="LZZM01000185">
    <property type="protein sequence ID" value="OOM75470.1"/>
    <property type="molecule type" value="Genomic_DNA"/>
</dbReference>
<evidence type="ECO:0000313" key="2">
    <source>
        <dbReference type="Proteomes" id="UP000190890"/>
    </source>
</evidence>
<organism evidence="1 2">
    <name type="scientific">Clostridium puniceum</name>
    <dbReference type="NCBI Taxonomy" id="29367"/>
    <lineage>
        <taxon>Bacteria</taxon>
        <taxon>Bacillati</taxon>
        <taxon>Bacillota</taxon>
        <taxon>Clostridia</taxon>
        <taxon>Eubacteriales</taxon>
        <taxon>Clostridiaceae</taxon>
        <taxon>Clostridium</taxon>
    </lineage>
</organism>
<dbReference type="STRING" id="29367.CLPUN_32810"/>
<evidence type="ECO:0000313" key="1">
    <source>
        <dbReference type="EMBL" id="OOM75470.1"/>
    </source>
</evidence>
<proteinExistence type="predicted"/>
<reference evidence="1 2" key="1">
    <citation type="submission" date="2016-05" db="EMBL/GenBank/DDBJ databases">
        <title>Microbial solvent formation.</title>
        <authorList>
            <person name="Poehlein A."/>
            <person name="Montoya Solano J.D."/>
            <person name="Flitsch S."/>
            <person name="Krabben P."/>
            <person name="Duerre P."/>
            <person name="Daniel R."/>
        </authorList>
    </citation>
    <scope>NUCLEOTIDE SEQUENCE [LARGE SCALE GENOMIC DNA]</scope>
    <source>
        <strain evidence="1 2">DSM 2619</strain>
    </source>
</reference>
<accession>A0A1S8TCE2</accession>
<keyword evidence="2" id="KW-1185">Reference proteome</keyword>
<comment type="caution">
    <text evidence="1">The sequence shown here is derived from an EMBL/GenBank/DDBJ whole genome shotgun (WGS) entry which is preliminary data.</text>
</comment>
<dbReference type="Proteomes" id="UP000190890">
    <property type="component" value="Unassembled WGS sequence"/>
</dbReference>
<gene>
    <name evidence="1" type="ORF">CLPUN_32810</name>
</gene>
<evidence type="ECO:0008006" key="3">
    <source>
        <dbReference type="Google" id="ProtNLM"/>
    </source>
</evidence>
<dbReference type="RefSeq" id="WP_077848326.1">
    <property type="nucleotide sequence ID" value="NZ_LZZM01000185.1"/>
</dbReference>
<protein>
    <recommendedName>
        <fullName evidence="3">Prophage pi2 protein 40</fullName>
    </recommendedName>
</protein>